<dbReference type="PANTHER" id="PTHR43077">
    <property type="entry name" value="TRANSPORT PERMEASE YVFS-RELATED"/>
    <property type="match status" value="1"/>
</dbReference>
<protein>
    <recommendedName>
        <fullName evidence="3">Type VII secretion system accessory factor EsaA</fullName>
    </recommendedName>
</protein>
<feature type="transmembrane region" description="Helical" evidence="13">
    <location>
        <begin position="865"/>
        <end position="890"/>
    </location>
</feature>
<reference evidence="14 15" key="1">
    <citation type="submission" date="2014-05" db="EMBL/GenBank/DDBJ databases">
        <authorList>
            <person name="Aslett A.Martin."/>
            <person name="De Silva Nishadi"/>
        </authorList>
    </citation>
    <scope>NUCLEOTIDE SEQUENCE [LARGE SCALE GENOMIC DNA]</scope>
</reference>
<evidence type="ECO:0000256" key="11">
    <source>
        <dbReference type="SAM" id="Coils"/>
    </source>
</evidence>
<dbReference type="NCBIfam" id="TIGR03929">
    <property type="entry name" value="T7_esaA_Nterm"/>
    <property type="match status" value="1"/>
</dbReference>
<keyword evidence="4" id="KW-1003">Cell membrane</keyword>
<feature type="coiled-coil region" evidence="11">
    <location>
        <begin position="342"/>
        <end position="376"/>
    </location>
</feature>
<evidence type="ECO:0000256" key="7">
    <source>
        <dbReference type="ARBA" id="ARBA00023026"/>
    </source>
</evidence>
<comment type="subunit">
    <text evidence="9">Homodimer. Interacts with EssB.</text>
</comment>
<feature type="transmembrane region" description="Helical" evidence="13">
    <location>
        <begin position="902"/>
        <end position="922"/>
    </location>
</feature>
<dbReference type="GO" id="GO:0003723">
    <property type="term" value="F:RNA binding"/>
    <property type="evidence" value="ECO:0007669"/>
    <property type="project" value="UniProtKB-KW"/>
</dbReference>
<gene>
    <name evidence="14" type="primary">esaA</name>
    <name evidence="14" type="ORF">ERS140147_00372</name>
</gene>
<sequence length="1009" mass="114948">MKKKNWIYALIVTLIILIAIVSMIFFVQTKYGDQSEKESHNVSNKNNTIHIAIVNEDQPTTYNGKKVELGQAFIKRLANEKNYKFETVTRNVAESGLKNGGYQVMIVIPENFSKLAMQLDAKTPSKISLQYKTAVGQKEEVAKNTEKVVSNVLNDFNKNLVEIYLTSIIDNLHNAQKNVGAIMTREHGVNSKFSNYLLNPINDFPELFTDTLVNSISANKDITKWFQTYNKSLLSANSDTFRVNTDYNVSNLIEKQSSLFDEQNTAMDKVLQDYKSQKNSVELDNYINALKQMDSQIDQQSNMQDTGKEEYKQTVKENLDKLRDIIKSQESPFSKGMIEDYRKQLTESLQDELANNKDLQDALNSIKMNNAQFAENLEKQLHDDIVKEPDTDTTFIYNMSKQDFIAAGLNKDEANKYEAIVKEAKRYKNEYNLKKPLTDHINLTDYDNQVAQDTSSLINDGVKVQRTETIKSNDINQLTVATDPNFNFEGEIKINGKKYDIKDQSVQLDTSNKDYKVEVNGVAKLKKDVEKDFLKDKTMHLQLLFGQANRQDEPNDKKSTSVVDVTLNHNLDGRLSKDALSQQLSALSRFDAHYKMYTETKGREDKPFDNKRLIDMMVDQVVNDMESFKDDKVAVLHQIDTMEDNSDKLIDDILNNKKNATKNKEDISKLVDQLENVKKTFDEEPQEPKIDKGKNDEFNTMSSNLDKEISRISEKSTQLLSDTQESKSIADSVSGQLNQLDNNVNKLHATGRALGVRANDLNRQMAKNDKDNELFAKEFKKVLQNSKDGDRQNQALKAFMSNPVQKKNLENVLANNGNTDVISPTLFVLLMYLLSMITAYIFYSYERAKGQMNFIKDDYSSKNHLWNNAITSGVIGATGLVEGLIVSLIAMNKFHVLAGYRMKFILMVILTMMVFVLINTYLLRQVKSIGMFIMVATLGLYFVAMNNLKAAGQGVTNKISPLSYIDNMFFNYLNAEHPIGLALVILTLIVIIGFVLNMFIKHFKKERLI</sequence>
<comment type="similarity">
    <text evidence="2">Belongs to the EsaA family.</text>
</comment>
<feature type="region of interest" description="Disordered" evidence="12">
    <location>
        <begin position="681"/>
        <end position="701"/>
    </location>
</feature>
<dbReference type="PANTHER" id="PTHR43077:SF10">
    <property type="entry name" value="TRANSPORT PERMEASE PROTEIN"/>
    <property type="match status" value="1"/>
</dbReference>
<feature type="transmembrane region" description="Helical" evidence="13">
    <location>
        <begin position="979"/>
        <end position="1000"/>
    </location>
</feature>
<keyword evidence="6 13" id="KW-1133">Transmembrane helix</keyword>
<evidence type="ECO:0000256" key="9">
    <source>
        <dbReference type="ARBA" id="ARBA00046722"/>
    </source>
</evidence>
<dbReference type="InterPro" id="IPR023838">
    <property type="entry name" value="T7SS_EsaA"/>
</dbReference>
<keyword evidence="7" id="KW-0843">Virulence</keyword>
<evidence type="ECO:0000256" key="3">
    <source>
        <dbReference type="ARBA" id="ARBA00020819"/>
    </source>
</evidence>
<evidence type="ECO:0000256" key="8">
    <source>
        <dbReference type="ARBA" id="ARBA00023136"/>
    </source>
</evidence>
<dbReference type="RefSeq" id="WP_047529242.1">
    <property type="nucleotide sequence ID" value="NZ_CCEH01000002.1"/>
</dbReference>
<evidence type="ECO:0000256" key="13">
    <source>
        <dbReference type="SAM" id="Phobius"/>
    </source>
</evidence>
<evidence type="ECO:0000313" key="15">
    <source>
        <dbReference type="Proteomes" id="UP000044616"/>
    </source>
</evidence>
<dbReference type="InterPro" id="IPR051328">
    <property type="entry name" value="T7SS_ABC-Transporter"/>
</dbReference>
<name>A0A077UJ15_9STAP</name>
<evidence type="ECO:0000256" key="10">
    <source>
        <dbReference type="PROSITE-ProRule" id="PRU00182"/>
    </source>
</evidence>
<organism evidence="14 15">
    <name type="scientific">Staphylococcus schweitzeri</name>
    <dbReference type="NCBI Taxonomy" id="1654388"/>
    <lineage>
        <taxon>Bacteria</taxon>
        <taxon>Bacillati</taxon>
        <taxon>Bacillota</taxon>
        <taxon>Bacilli</taxon>
        <taxon>Bacillales</taxon>
        <taxon>Staphylococcaceae</taxon>
        <taxon>Staphylococcus</taxon>
    </lineage>
</organism>
<evidence type="ECO:0000256" key="4">
    <source>
        <dbReference type="ARBA" id="ARBA00022475"/>
    </source>
</evidence>
<evidence type="ECO:0000313" key="14">
    <source>
        <dbReference type="EMBL" id="CDR27132.1"/>
    </source>
</evidence>
<evidence type="ECO:0000256" key="12">
    <source>
        <dbReference type="SAM" id="MobiDB-lite"/>
    </source>
</evidence>
<comment type="subcellular location">
    <subcellularLocation>
        <location evidence="1">Cell membrane</location>
        <topology evidence="1">Multi-pass membrane protein</topology>
    </subcellularLocation>
</comment>
<accession>A0A077UJ15</accession>
<feature type="compositionally biased region" description="Basic and acidic residues" evidence="12">
    <location>
        <begin position="681"/>
        <end position="697"/>
    </location>
</feature>
<dbReference type="GO" id="GO:0005886">
    <property type="term" value="C:plasma membrane"/>
    <property type="evidence" value="ECO:0007669"/>
    <property type="project" value="UniProtKB-SubCell"/>
</dbReference>
<keyword evidence="5 13" id="KW-0812">Transmembrane</keyword>
<dbReference type="EMBL" id="CCEH01000002">
    <property type="protein sequence ID" value="CDR27132.1"/>
    <property type="molecule type" value="Genomic_DNA"/>
</dbReference>
<proteinExistence type="inferred from homology"/>
<evidence type="ECO:0000256" key="6">
    <source>
        <dbReference type="ARBA" id="ARBA00022989"/>
    </source>
</evidence>
<feature type="transmembrane region" description="Helical" evidence="13">
    <location>
        <begin position="929"/>
        <end position="948"/>
    </location>
</feature>
<keyword evidence="10" id="KW-0694">RNA-binding</keyword>
<dbReference type="PROSITE" id="PS50889">
    <property type="entry name" value="S4"/>
    <property type="match status" value="1"/>
</dbReference>
<feature type="transmembrane region" description="Helical" evidence="13">
    <location>
        <begin position="826"/>
        <end position="845"/>
    </location>
</feature>
<evidence type="ECO:0000256" key="5">
    <source>
        <dbReference type="ARBA" id="ARBA00022692"/>
    </source>
</evidence>
<evidence type="ECO:0000256" key="1">
    <source>
        <dbReference type="ARBA" id="ARBA00004651"/>
    </source>
</evidence>
<dbReference type="Proteomes" id="UP000044616">
    <property type="component" value="Unassembled WGS sequence"/>
</dbReference>
<feature type="transmembrane region" description="Helical" evidence="13">
    <location>
        <begin position="7"/>
        <end position="27"/>
    </location>
</feature>
<keyword evidence="8 13" id="KW-0472">Membrane</keyword>
<evidence type="ECO:0000256" key="2">
    <source>
        <dbReference type="ARBA" id="ARBA00008338"/>
    </source>
</evidence>
<keyword evidence="11" id="KW-0175">Coiled coil</keyword>
<dbReference type="AlphaFoldDB" id="A0A077UJ15"/>
<dbReference type="Gene3D" id="3.40.1710.10">
    <property type="entry name" value="abc type-2 transporter like domain"/>
    <property type="match status" value="1"/>
</dbReference>